<dbReference type="OMA" id="MAYAFQP"/>
<accession>A0A3Q2CFM9</accession>
<sequence>MATYDIRLQGVRWGDLDLHCQTNNAAHKTNEISTKQLIVRRGQPFLMTLEMAYAFQPSEKVQLTVETGGAILIWVSNSAKYNFKAVWIQ</sequence>
<evidence type="ECO:0000313" key="4">
    <source>
        <dbReference type="Proteomes" id="UP000265020"/>
    </source>
</evidence>
<dbReference type="AlphaFoldDB" id="A0A3Q2CFM9"/>
<evidence type="ECO:0000256" key="1">
    <source>
        <dbReference type="ARBA" id="ARBA00005968"/>
    </source>
</evidence>
<feature type="domain" description="Transglutaminase N-terminal" evidence="2">
    <location>
        <begin position="16"/>
        <end position="69"/>
    </location>
</feature>
<dbReference type="SUPFAM" id="SSF81296">
    <property type="entry name" value="E set domains"/>
    <property type="match status" value="1"/>
</dbReference>
<evidence type="ECO:0000313" key="3">
    <source>
        <dbReference type="Ensembl" id="ENSCVAP00000003889.1"/>
    </source>
</evidence>
<reference evidence="3" key="1">
    <citation type="submission" date="2025-08" db="UniProtKB">
        <authorList>
            <consortium name="Ensembl"/>
        </authorList>
    </citation>
    <scope>IDENTIFICATION</scope>
</reference>
<evidence type="ECO:0000259" key="2">
    <source>
        <dbReference type="Pfam" id="PF00868"/>
    </source>
</evidence>
<keyword evidence="4" id="KW-1185">Reference proteome</keyword>
<dbReference type="PANTHER" id="PTHR11590">
    <property type="entry name" value="PROTEIN-GLUTAMINE GAMMA-GLUTAMYLTRANSFERASE"/>
    <property type="match status" value="1"/>
</dbReference>
<dbReference type="InterPro" id="IPR050779">
    <property type="entry name" value="Transglutaminase"/>
</dbReference>
<protein>
    <recommendedName>
        <fullName evidence="2">Transglutaminase N-terminal domain-containing protein</fullName>
    </recommendedName>
</protein>
<dbReference type="Ensembl" id="ENSCVAT00000009274.1">
    <property type="protein sequence ID" value="ENSCVAP00000003889.1"/>
    <property type="gene ID" value="ENSCVAG00000005142.1"/>
</dbReference>
<dbReference type="Gene3D" id="2.60.40.10">
    <property type="entry name" value="Immunoglobulins"/>
    <property type="match status" value="1"/>
</dbReference>
<dbReference type="InterPro" id="IPR014756">
    <property type="entry name" value="Ig_E-set"/>
</dbReference>
<proteinExistence type="inferred from homology"/>
<organism evidence="3 4">
    <name type="scientific">Cyprinodon variegatus</name>
    <name type="common">Sheepshead minnow</name>
    <dbReference type="NCBI Taxonomy" id="28743"/>
    <lineage>
        <taxon>Eukaryota</taxon>
        <taxon>Metazoa</taxon>
        <taxon>Chordata</taxon>
        <taxon>Craniata</taxon>
        <taxon>Vertebrata</taxon>
        <taxon>Euteleostomi</taxon>
        <taxon>Actinopterygii</taxon>
        <taxon>Neopterygii</taxon>
        <taxon>Teleostei</taxon>
        <taxon>Neoteleostei</taxon>
        <taxon>Acanthomorphata</taxon>
        <taxon>Ovalentaria</taxon>
        <taxon>Atherinomorphae</taxon>
        <taxon>Cyprinodontiformes</taxon>
        <taxon>Cyprinodontidae</taxon>
        <taxon>Cyprinodon</taxon>
    </lineage>
</organism>
<dbReference type="GO" id="GO:0007399">
    <property type="term" value="P:nervous system development"/>
    <property type="evidence" value="ECO:0007669"/>
    <property type="project" value="UniProtKB-ARBA"/>
</dbReference>
<dbReference type="GeneTree" id="ENSGT00940000177988"/>
<dbReference type="PANTHER" id="PTHR11590:SF81">
    <property type="entry name" value="PROTEIN-GLUTAMINE GAMMA-GLUTAMYLTRANSFERASE K-LIKE ISOFORM X4"/>
    <property type="match status" value="1"/>
</dbReference>
<dbReference type="InterPro" id="IPR001102">
    <property type="entry name" value="Transglutaminase_N"/>
</dbReference>
<comment type="similarity">
    <text evidence="1">Belongs to the transglutaminase superfamily. Transglutaminase family.</text>
</comment>
<dbReference type="Pfam" id="PF00868">
    <property type="entry name" value="Transglut_N"/>
    <property type="match status" value="1"/>
</dbReference>
<dbReference type="InterPro" id="IPR013783">
    <property type="entry name" value="Ig-like_fold"/>
</dbReference>
<dbReference type="GO" id="GO:0003810">
    <property type="term" value="F:protein-glutamine gamma-glutamyltransferase activity"/>
    <property type="evidence" value="ECO:0007669"/>
    <property type="project" value="TreeGrafter"/>
</dbReference>
<dbReference type="Proteomes" id="UP000265020">
    <property type="component" value="Unassembled WGS sequence"/>
</dbReference>
<name>A0A3Q2CFM9_CYPVA</name>
<reference evidence="3" key="2">
    <citation type="submission" date="2025-09" db="UniProtKB">
        <authorList>
            <consortium name="Ensembl"/>
        </authorList>
    </citation>
    <scope>IDENTIFICATION</scope>
</reference>